<feature type="binding site" evidence="17">
    <location>
        <begin position="425"/>
        <end position="429"/>
    </location>
    <ligand>
        <name>AMP</name>
        <dbReference type="ChEBI" id="CHEBI:456215"/>
    </ligand>
</feature>
<comment type="caution">
    <text evidence="22">The sequence shown here is derived from an EMBL/GenBank/DDBJ whole genome shotgun (WGS) entry which is preliminary data.</text>
</comment>
<dbReference type="Gene3D" id="3.40.1190.20">
    <property type="match status" value="1"/>
</dbReference>
<dbReference type="Gene3D" id="3.40.50.10260">
    <property type="entry name" value="YjeF N-terminal domain"/>
    <property type="match status" value="1"/>
</dbReference>
<dbReference type="HAMAP" id="MF_01965">
    <property type="entry name" value="NADHX_dehydratase"/>
    <property type="match status" value="1"/>
</dbReference>
<dbReference type="InterPro" id="IPR004443">
    <property type="entry name" value="YjeF_N_dom"/>
</dbReference>
<evidence type="ECO:0000256" key="17">
    <source>
        <dbReference type="HAMAP-Rule" id="MF_01965"/>
    </source>
</evidence>
<dbReference type="EC" id="4.2.1.136" evidence="19"/>
<keyword evidence="8 17" id="KW-0521">NADP</keyword>
<dbReference type="PANTHER" id="PTHR12592">
    <property type="entry name" value="ATP-DEPENDENT (S)-NAD(P)H-HYDRATE DEHYDRATASE FAMILY MEMBER"/>
    <property type="match status" value="1"/>
</dbReference>
<dbReference type="RefSeq" id="WP_007022964.1">
    <property type="nucleotide sequence ID" value="NZ_CH724128.1"/>
</dbReference>
<comment type="similarity">
    <text evidence="18">Belongs to the NnrE/AIBP family.</text>
</comment>
<dbReference type="HAMAP" id="MF_01966">
    <property type="entry name" value="NADHX_epimerase"/>
    <property type="match status" value="1"/>
</dbReference>
<feature type="binding site" evidence="18">
    <location>
        <position position="76"/>
    </location>
    <ligand>
        <name>K(+)</name>
        <dbReference type="ChEBI" id="CHEBI:29103"/>
    </ligand>
</feature>
<dbReference type="SUPFAM" id="SSF53613">
    <property type="entry name" value="Ribokinase-like"/>
    <property type="match status" value="1"/>
</dbReference>
<feature type="binding site" evidence="18">
    <location>
        <position position="142"/>
    </location>
    <ligand>
        <name>K(+)</name>
        <dbReference type="ChEBI" id="CHEBI:29103"/>
    </ligand>
</feature>
<dbReference type="NCBIfam" id="TIGR00197">
    <property type="entry name" value="yjeF_nterm"/>
    <property type="match status" value="1"/>
</dbReference>
<dbReference type="GO" id="GO:0052855">
    <property type="term" value="F:ADP-dependent NAD(P)H-hydrate dehydratase activity"/>
    <property type="evidence" value="ECO:0007669"/>
    <property type="project" value="UniProtKB-UniRule"/>
</dbReference>
<comment type="function">
    <text evidence="14 19">Bifunctional enzyme that catalyzes the epimerization of the S- and R-forms of NAD(P)HX and the dehydration of the S-form of NAD(P)HX at the expense of ADP, which is converted to AMP. This allows the repair of both epimers of NAD(P)HX, a damaged form of NAD(P)H that is a result of enzymatic or heat-dependent hydration.</text>
</comment>
<feature type="binding site" evidence="18">
    <location>
        <begin position="146"/>
        <end position="152"/>
    </location>
    <ligand>
        <name>(6S)-NADPHX</name>
        <dbReference type="ChEBI" id="CHEBI:64076"/>
    </ligand>
</feature>
<feature type="domain" description="YjeF C-terminal" evidence="20">
    <location>
        <begin position="242"/>
        <end position="513"/>
    </location>
</feature>
<evidence type="ECO:0000256" key="5">
    <source>
        <dbReference type="ARBA" id="ARBA00022723"/>
    </source>
</evidence>
<feature type="binding site" evidence="17">
    <location>
        <position position="454"/>
    </location>
    <ligand>
        <name>(6S)-NADPHX</name>
        <dbReference type="ChEBI" id="CHEBI:64076"/>
    </ligand>
</feature>
<dbReference type="Pfam" id="PF01256">
    <property type="entry name" value="Carb_kinase"/>
    <property type="match status" value="1"/>
</dbReference>
<comment type="catalytic activity">
    <reaction evidence="2 18 19">
        <text>(6R)-NADPHX = (6S)-NADPHX</text>
        <dbReference type="Rhea" id="RHEA:32227"/>
        <dbReference type="ChEBI" id="CHEBI:64076"/>
        <dbReference type="ChEBI" id="CHEBI:64077"/>
        <dbReference type="EC" id="5.1.99.6"/>
    </reaction>
</comment>
<comment type="similarity">
    <text evidence="3 19">In the N-terminal section; belongs to the NnrE/AIBP family.</text>
</comment>
<evidence type="ECO:0000259" key="20">
    <source>
        <dbReference type="PROSITE" id="PS51383"/>
    </source>
</evidence>
<evidence type="ECO:0000256" key="13">
    <source>
        <dbReference type="ARBA" id="ARBA00023268"/>
    </source>
</evidence>
<evidence type="ECO:0000313" key="23">
    <source>
        <dbReference type="Proteomes" id="UP000002171"/>
    </source>
</evidence>
<sequence>MKEKAVVIQMSINRSQLPAPLYTAEQTRVLDRTAIEEFSIPGIRLMQRAGHAVFAEIVERYPSLRSMTILCGSGNNGGDGFVIALLARQKGVKVQLLCVGQNDFADKLKGEAKEAWVQLQAIDPEYQLYADDIDFEGELVVDALLGTGLSGAVRGAYASAIHKINQSSRSVVAVDIPSGLCADSGRVLGCAVRADLTLSFIGLKRGLLTSQAVDHCGELLFDDLKVPEEVCDRIPVNVFRTTSDDLNEFLPQRSRSAHKGNFGRVLIVGGNSGMGGAALLAAQAAMRSGAGLVSLATREAHVTASLVRCPEVMVHAVESTGALAPLLEQAEIIVIGPGLGQNAWSDQMLRAAFASNKPMVLDADALNLLSDRHKSLLRPRDNWICTPHPGEAARLLRSSVAEIEEDRFASVEQLQNRLGGSVVLKGAGSLVCAGEAVYLCNAGNPGMAVGGMGDVLSGICGAFMAQGLSPELAARLAVYVHARSADKIVEKQGERGLLASDLFAAIPGVINGKYE</sequence>
<keyword evidence="10 17" id="KW-0520">NAD</keyword>
<feature type="binding site" evidence="17">
    <location>
        <position position="453"/>
    </location>
    <ligand>
        <name>AMP</name>
        <dbReference type="ChEBI" id="CHEBI:456215"/>
    </ligand>
</feature>
<accession>A0A7U8GRH5</accession>
<dbReference type="Proteomes" id="UP000002171">
    <property type="component" value="Unassembled WGS sequence"/>
</dbReference>
<dbReference type="NCBIfam" id="TIGR00196">
    <property type="entry name" value="yjeF_cterm"/>
    <property type="match status" value="1"/>
</dbReference>
<dbReference type="CDD" id="cd01171">
    <property type="entry name" value="YXKO-related"/>
    <property type="match status" value="1"/>
</dbReference>
<comment type="subunit">
    <text evidence="17">Homotetramer.</text>
</comment>
<evidence type="ECO:0000256" key="10">
    <source>
        <dbReference type="ARBA" id="ARBA00023027"/>
    </source>
</evidence>
<evidence type="ECO:0000256" key="6">
    <source>
        <dbReference type="ARBA" id="ARBA00022741"/>
    </source>
</evidence>
<keyword evidence="13" id="KW-0511">Multifunctional enzyme</keyword>
<evidence type="ECO:0000256" key="4">
    <source>
        <dbReference type="ARBA" id="ARBA00009524"/>
    </source>
</evidence>
<evidence type="ECO:0000256" key="15">
    <source>
        <dbReference type="ARBA" id="ARBA00048238"/>
    </source>
</evidence>
<dbReference type="GO" id="GO:0046496">
    <property type="term" value="P:nicotinamide nucleotide metabolic process"/>
    <property type="evidence" value="ECO:0007669"/>
    <property type="project" value="UniProtKB-UniRule"/>
</dbReference>
<comment type="cofactor">
    <cofactor evidence="18 19">
        <name>K(+)</name>
        <dbReference type="ChEBI" id="CHEBI:29103"/>
    </cofactor>
    <text evidence="18 19">Binds 1 potassium ion per subunit.</text>
</comment>
<comment type="catalytic activity">
    <reaction evidence="1 18 19">
        <text>(6R)-NADHX = (6S)-NADHX</text>
        <dbReference type="Rhea" id="RHEA:32215"/>
        <dbReference type="ChEBI" id="CHEBI:64074"/>
        <dbReference type="ChEBI" id="CHEBI:64075"/>
        <dbReference type="EC" id="5.1.99.6"/>
    </reaction>
</comment>
<protein>
    <recommendedName>
        <fullName evidence="19">Bifunctional NAD(P)H-hydrate repair enzyme</fullName>
    </recommendedName>
    <alternativeName>
        <fullName evidence="19">Nicotinamide nucleotide repair protein</fullName>
    </alternativeName>
    <domain>
        <recommendedName>
            <fullName evidence="19">ADP-dependent (S)-NAD(P)H-hydrate dehydratase</fullName>
            <ecNumber evidence="19">4.2.1.136</ecNumber>
        </recommendedName>
        <alternativeName>
            <fullName evidence="19">ADP-dependent NAD(P)HX dehydratase</fullName>
        </alternativeName>
    </domain>
    <domain>
        <recommendedName>
            <fullName evidence="19">NAD(P)H-hydrate epimerase</fullName>
            <ecNumber evidence="19">5.1.99.6</ecNumber>
        </recommendedName>
    </domain>
</protein>
<dbReference type="EMBL" id="AAOW01000019">
    <property type="protein sequence ID" value="EAR60356.1"/>
    <property type="molecule type" value="Genomic_DNA"/>
</dbReference>
<dbReference type="PROSITE" id="PS51383">
    <property type="entry name" value="YJEF_C_3"/>
    <property type="match status" value="1"/>
</dbReference>
<feature type="binding site" evidence="17">
    <location>
        <position position="277"/>
    </location>
    <ligand>
        <name>(6S)-NADPHX</name>
        <dbReference type="ChEBI" id="CHEBI:64076"/>
    </ligand>
</feature>
<evidence type="ECO:0000256" key="12">
    <source>
        <dbReference type="ARBA" id="ARBA00023239"/>
    </source>
</evidence>
<feature type="binding site" evidence="18">
    <location>
        <position position="178"/>
    </location>
    <ligand>
        <name>K(+)</name>
        <dbReference type="ChEBI" id="CHEBI:29103"/>
    </ligand>
</feature>
<dbReference type="GO" id="GO:0052856">
    <property type="term" value="F:NAD(P)HX epimerase activity"/>
    <property type="evidence" value="ECO:0007669"/>
    <property type="project" value="UniProtKB-UniRule"/>
</dbReference>
<evidence type="ECO:0000256" key="18">
    <source>
        <dbReference type="HAMAP-Rule" id="MF_01966"/>
    </source>
</evidence>
<evidence type="ECO:0000256" key="14">
    <source>
        <dbReference type="ARBA" id="ARBA00025153"/>
    </source>
</evidence>
<dbReference type="InterPro" id="IPR036652">
    <property type="entry name" value="YjeF_N_dom_sf"/>
</dbReference>
<dbReference type="SUPFAM" id="SSF64153">
    <property type="entry name" value="YjeF N-terminal domain-like"/>
    <property type="match status" value="1"/>
</dbReference>
<evidence type="ECO:0000313" key="22">
    <source>
        <dbReference type="EMBL" id="EAR60356.1"/>
    </source>
</evidence>
<evidence type="ECO:0000256" key="3">
    <source>
        <dbReference type="ARBA" id="ARBA00006001"/>
    </source>
</evidence>
<keyword evidence="9 18" id="KW-0630">Potassium</keyword>
<dbReference type="GO" id="GO:0005524">
    <property type="term" value="F:ATP binding"/>
    <property type="evidence" value="ECO:0007669"/>
    <property type="project" value="UniProtKB-UniRule"/>
</dbReference>
<evidence type="ECO:0000256" key="11">
    <source>
        <dbReference type="ARBA" id="ARBA00023235"/>
    </source>
</evidence>
<dbReference type="GO" id="GO:0046872">
    <property type="term" value="F:metal ion binding"/>
    <property type="evidence" value="ECO:0007669"/>
    <property type="project" value="UniProtKB-UniRule"/>
</dbReference>
<name>A0A7U8GRH5_NEPCE</name>
<feature type="binding site" evidence="17">
    <location>
        <position position="388"/>
    </location>
    <ligand>
        <name>(6S)-NADPHX</name>
        <dbReference type="ChEBI" id="CHEBI:64076"/>
    </ligand>
</feature>
<feature type="domain" description="YjeF N-terminal" evidence="21">
    <location>
        <begin position="27"/>
        <end position="232"/>
    </location>
</feature>
<reference evidence="22 23" key="1">
    <citation type="submission" date="2006-02" db="EMBL/GenBank/DDBJ databases">
        <authorList>
            <person name="Pinhassi J."/>
            <person name="Pedros-Alio C."/>
            <person name="Ferriera S."/>
            <person name="Johnson J."/>
            <person name="Kravitz S."/>
            <person name="Halpern A."/>
            <person name="Remington K."/>
            <person name="Beeson K."/>
            <person name="Tran B."/>
            <person name="Rogers Y.-H."/>
            <person name="Friedman R."/>
            <person name="Venter J.C."/>
        </authorList>
    </citation>
    <scope>NUCLEOTIDE SEQUENCE [LARGE SCALE GENOMIC DNA]</scope>
    <source>
        <strain evidence="22 23">MED92</strain>
    </source>
</reference>
<evidence type="ECO:0000256" key="19">
    <source>
        <dbReference type="PIRNR" id="PIRNR017184"/>
    </source>
</evidence>
<evidence type="ECO:0000256" key="7">
    <source>
        <dbReference type="ARBA" id="ARBA00022840"/>
    </source>
</evidence>
<keyword evidence="5 18" id="KW-0479">Metal-binding</keyword>
<gene>
    <name evidence="18" type="primary">nnrE</name>
    <name evidence="17" type="synonym">nnrD</name>
    <name evidence="22" type="ORF">MED92_00460</name>
</gene>
<comment type="catalytic activity">
    <reaction evidence="16 17 19">
        <text>(6S)-NADPHX + ADP = AMP + phosphate + NADPH + H(+)</text>
        <dbReference type="Rhea" id="RHEA:32235"/>
        <dbReference type="ChEBI" id="CHEBI:15378"/>
        <dbReference type="ChEBI" id="CHEBI:43474"/>
        <dbReference type="ChEBI" id="CHEBI:57783"/>
        <dbReference type="ChEBI" id="CHEBI:64076"/>
        <dbReference type="ChEBI" id="CHEBI:456215"/>
        <dbReference type="ChEBI" id="CHEBI:456216"/>
        <dbReference type="EC" id="4.2.1.136"/>
    </reaction>
</comment>
<comment type="function">
    <text evidence="18">Catalyzes the epimerization of the S- and R-forms of NAD(P)HX, a damaged form of NAD(P)H that is a result of enzymatic or heat-dependent hydration. This is a prerequisite for the S-specific NAD(P)H-hydrate dehydratase to allow the repair of both epimers of NAD(P)HX.</text>
</comment>
<feature type="binding site" evidence="18">
    <location>
        <position position="175"/>
    </location>
    <ligand>
        <name>(6S)-NADPHX</name>
        <dbReference type="ChEBI" id="CHEBI:64076"/>
    </ligand>
</feature>
<dbReference type="AlphaFoldDB" id="A0A7U8GRH5"/>
<feature type="binding site" evidence="18">
    <location>
        <begin position="75"/>
        <end position="79"/>
    </location>
    <ligand>
        <name>(6S)-NADPHX</name>
        <dbReference type="ChEBI" id="CHEBI:64076"/>
    </ligand>
</feature>
<comment type="cofactor">
    <cofactor evidence="17">
        <name>Mg(2+)</name>
        <dbReference type="ChEBI" id="CHEBI:18420"/>
    </cofactor>
</comment>
<dbReference type="GO" id="GO:0110051">
    <property type="term" value="P:metabolite repair"/>
    <property type="evidence" value="ECO:0007669"/>
    <property type="project" value="TreeGrafter"/>
</dbReference>
<comment type="catalytic activity">
    <reaction evidence="15 17 19">
        <text>(6S)-NADHX + ADP = AMP + phosphate + NADH + H(+)</text>
        <dbReference type="Rhea" id="RHEA:32223"/>
        <dbReference type="ChEBI" id="CHEBI:15378"/>
        <dbReference type="ChEBI" id="CHEBI:43474"/>
        <dbReference type="ChEBI" id="CHEBI:57945"/>
        <dbReference type="ChEBI" id="CHEBI:64074"/>
        <dbReference type="ChEBI" id="CHEBI:456215"/>
        <dbReference type="ChEBI" id="CHEBI:456216"/>
        <dbReference type="EC" id="4.2.1.136"/>
    </reaction>
</comment>
<dbReference type="EC" id="5.1.99.6" evidence="19"/>
<dbReference type="PROSITE" id="PS51385">
    <property type="entry name" value="YJEF_N"/>
    <property type="match status" value="1"/>
</dbReference>
<proteinExistence type="inferred from homology"/>
<evidence type="ECO:0000259" key="21">
    <source>
        <dbReference type="PROSITE" id="PS51385"/>
    </source>
</evidence>
<evidence type="ECO:0000256" key="8">
    <source>
        <dbReference type="ARBA" id="ARBA00022857"/>
    </source>
</evidence>
<keyword evidence="11 18" id="KW-0413">Isomerase</keyword>
<dbReference type="InterPro" id="IPR000631">
    <property type="entry name" value="CARKD"/>
</dbReference>
<organism evidence="22 23">
    <name type="scientific">Neptuniibacter caesariensis</name>
    <dbReference type="NCBI Taxonomy" id="207954"/>
    <lineage>
        <taxon>Bacteria</taxon>
        <taxon>Pseudomonadati</taxon>
        <taxon>Pseudomonadota</taxon>
        <taxon>Gammaproteobacteria</taxon>
        <taxon>Oceanospirillales</taxon>
        <taxon>Oceanospirillaceae</taxon>
        <taxon>Neptuniibacter</taxon>
    </lineage>
</organism>
<feature type="binding site" evidence="18">
    <location>
        <position position="157"/>
    </location>
    <ligand>
        <name>(6S)-NADPHX</name>
        <dbReference type="ChEBI" id="CHEBI:64076"/>
    </ligand>
</feature>
<keyword evidence="6 17" id="KW-0547">Nucleotide-binding</keyword>
<keyword evidence="23" id="KW-1185">Reference proteome</keyword>
<comment type="similarity">
    <text evidence="17">Belongs to the NnrD/CARKD family.</text>
</comment>
<dbReference type="PIRSF" id="PIRSF017184">
    <property type="entry name" value="Nnr"/>
    <property type="match status" value="1"/>
</dbReference>
<dbReference type="Pfam" id="PF03853">
    <property type="entry name" value="YjeF_N"/>
    <property type="match status" value="1"/>
</dbReference>
<keyword evidence="12 17" id="KW-0456">Lyase</keyword>
<comment type="function">
    <text evidence="17">Catalyzes the dehydration of the S-form of NAD(P)HX at the expense of ADP, which is converted to AMP. Together with NAD(P)HX epimerase, which catalyzes the epimerization of the S- and R-forms, the enzyme allows the repair of both epimers of NAD(P)HX, a damaged form of NAD(P)H that is a result of enzymatic or heat-dependent hydration.</text>
</comment>
<dbReference type="PANTHER" id="PTHR12592:SF0">
    <property type="entry name" value="ATP-DEPENDENT (S)-NAD(P)H-HYDRATE DEHYDRATASE"/>
    <property type="match status" value="1"/>
</dbReference>
<feature type="binding site" evidence="17">
    <location>
        <position position="338"/>
    </location>
    <ligand>
        <name>(6S)-NADPHX</name>
        <dbReference type="ChEBI" id="CHEBI:64076"/>
    </ligand>
</feature>
<evidence type="ECO:0000256" key="16">
    <source>
        <dbReference type="ARBA" id="ARBA00049209"/>
    </source>
</evidence>
<keyword evidence="7 17" id="KW-0067">ATP-binding</keyword>
<dbReference type="InterPro" id="IPR030677">
    <property type="entry name" value="Nnr"/>
</dbReference>
<dbReference type="InterPro" id="IPR029056">
    <property type="entry name" value="Ribokinase-like"/>
</dbReference>
<evidence type="ECO:0000256" key="2">
    <source>
        <dbReference type="ARBA" id="ARBA00000909"/>
    </source>
</evidence>
<comment type="similarity">
    <text evidence="4 19">In the C-terminal section; belongs to the NnrD/CARKD family.</text>
</comment>
<evidence type="ECO:0000256" key="9">
    <source>
        <dbReference type="ARBA" id="ARBA00022958"/>
    </source>
</evidence>
<evidence type="ECO:0000256" key="1">
    <source>
        <dbReference type="ARBA" id="ARBA00000013"/>
    </source>
</evidence>